<comment type="caution">
    <text evidence="3">The sequence shown here is derived from an EMBL/GenBank/DDBJ whole genome shotgun (WGS) entry which is preliminary data.</text>
</comment>
<sequence length="547" mass="57734">MKRWTGWLLIAAAWLGLGAGAALAAPRASLDRDRIAMGETVTLTIETDRNGGAPDLSPLDADFIRRGVTNSSQTSIINGEVTSRTLYGVALEPRREGVISIPRLTVGDETTDPLALTVVPERIDSARAGDPVFIEGELETDSPYVQQSVAYTVRLYYAVTLLDGQLETPTPDDVALQRIGEDVTYQRSVAGRRYNVVERRFLLTPERSGEIAVPAPRFRGRTLSGGFDSLMGNGGVTVTAGSPQTLQVRPQPTGAPQPWLPARGLEISAEAPPEEGRSGEPALVSVTLRVDGATASQLPDLQYPEVEGAKVFPEPPETREQWQDGRVQSTLTRRFAIVPQRPGPLEVPALQVGWWDTGADRARSAEVPGFHLEVAAGAGVPAAPVAAPVAADRAGAMPMASAWPWQLATAVLALCCLALGAWGWRRGATADNGRTRAAGAAPTAAPAAPRVALDRALREGDLQAVAAALAASVGVGAGAHGNLEQVAARLDDPAQRDAVDALARALWGRGDPAAAREALRAAFRGGPRWRASPAVNEGVLPALYPRR</sequence>
<dbReference type="EMBL" id="JAGQFT010000068">
    <property type="protein sequence ID" value="MBR0562679.1"/>
    <property type="molecule type" value="Genomic_DNA"/>
</dbReference>
<keyword evidence="5" id="KW-1185">Reference proteome</keyword>
<dbReference type="RefSeq" id="WP_211926619.1">
    <property type="nucleotide sequence ID" value="NZ_JAGQFT020000010.1"/>
</dbReference>
<keyword evidence="2" id="KW-0732">Signal</keyword>
<organism evidence="3">
    <name type="scientific">Coralloluteibacterium stylophorae</name>
    <dbReference type="NCBI Taxonomy" id="1776034"/>
    <lineage>
        <taxon>Bacteria</taxon>
        <taxon>Pseudomonadati</taxon>
        <taxon>Pseudomonadota</taxon>
        <taxon>Gammaproteobacteria</taxon>
        <taxon>Lysobacterales</taxon>
        <taxon>Lysobacteraceae</taxon>
        <taxon>Coralloluteibacterium</taxon>
    </lineage>
</organism>
<dbReference type="Proteomes" id="UP000675747">
    <property type="component" value="Unassembled WGS sequence"/>
</dbReference>
<evidence type="ECO:0000256" key="1">
    <source>
        <dbReference type="SAM" id="Phobius"/>
    </source>
</evidence>
<protein>
    <submittedName>
        <fullName evidence="3">Protein BatD</fullName>
    </submittedName>
</protein>
<evidence type="ECO:0000313" key="5">
    <source>
        <dbReference type="Proteomes" id="UP000675747"/>
    </source>
</evidence>
<accession>A0A8J7VVP0</accession>
<keyword evidence="1" id="KW-0472">Membrane</keyword>
<proteinExistence type="predicted"/>
<keyword evidence="1" id="KW-1133">Transmembrane helix</keyword>
<evidence type="ECO:0000313" key="3">
    <source>
        <dbReference type="EMBL" id="MBR0562679.1"/>
    </source>
</evidence>
<evidence type="ECO:0000313" key="4">
    <source>
        <dbReference type="EMBL" id="MBS7458386.1"/>
    </source>
</evidence>
<dbReference type="PANTHER" id="PTHR40940:SF1">
    <property type="entry name" value="PROTEIN BATD"/>
    <property type="match status" value="1"/>
</dbReference>
<feature type="transmembrane region" description="Helical" evidence="1">
    <location>
        <begin position="403"/>
        <end position="424"/>
    </location>
</feature>
<keyword evidence="1" id="KW-0812">Transmembrane</keyword>
<reference evidence="3" key="2">
    <citation type="submission" date="2021-04" db="EMBL/GenBank/DDBJ databases">
        <authorList>
            <person name="Karlyshev A.V."/>
        </authorList>
    </citation>
    <scope>NUCLEOTIDE SEQUENCE</scope>
    <source>
        <strain evidence="3">LMG 29479</strain>
    </source>
</reference>
<gene>
    <name evidence="4" type="ORF">KB893_014700</name>
    <name evidence="3" type="ORF">KB893_09140</name>
</gene>
<feature type="chain" id="PRO_5042774278" evidence="2">
    <location>
        <begin position="25"/>
        <end position="547"/>
    </location>
</feature>
<dbReference type="Pfam" id="PF13584">
    <property type="entry name" value="BatD"/>
    <property type="match status" value="1"/>
</dbReference>
<dbReference type="PANTHER" id="PTHR40940">
    <property type="entry name" value="PROTEIN BATD-RELATED"/>
    <property type="match status" value="1"/>
</dbReference>
<feature type="signal peptide" evidence="2">
    <location>
        <begin position="1"/>
        <end position="24"/>
    </location>
</feature>
<name>A0A8J7VVP0_9GAMM</name>
<dbReference type="EMBL" id="JAGQFT020000010">
    <property type="protein sequence ID" value="MBS7458386.1"/>
    <property type="molecule type" value="Genomic_DNA"/>
</dbReference>
<evidence type="ECO:0000256" key="2">
    <source>
        <dbReference type="SAM" id="SignalP"/>
    </source>
</evidence>
<dbReference type="AlphaFoldDB" id="A0A8J7VVP0"/>
<dbReference type="InterPro" id="IPR025738">
    <property type="entry name" value="BatD"/>
</dbReference>
<reference evidence="4 5" key="1">
    <citation type="journal article" date="2021" name="Microbiol. Resour. Announc.">
        <title>Draft Genome Sequence of Coralloluteibacterium stylophorae LMG 29479T.</title>
        <authorList>
            <person name="Karlyshev A.V."/>
            <person name="Kudryashova E.B."/>
            <person name="Ariskina E.V."/>
            <person name="Conroy A.P."/>
            <person name="Abidueva E.Y."/>
        </authorList>
    </citation>
    <scope>NUCLEOTIDE SEQUENCE [LARGE SCALE GENOMIC DNA]</scope>
    <source>
        <strain evidence="4 5">LMG 29479</strain>
    </source>
</reference>